<dbReference type="EMBL" id="BAABGM010000026">
    <property type="protein sequence ID" value="GAA4413072.1"/>
    <property type="molecule type" value="Genomic_DNA"/>
</dbReference>
<evidence type="ECO:0000313" key="2">
    <source>
        <dbReference type="Proteomes" id="UP001500945"/>
    </source>
</evidence>
<accession>A0ABP8KQZ0</accession>
<comment type="caution">
    <text evidence="1">The sequence shown here is derived from an EMBL/GenBank/DDBJ whole genome shotgun (WGS) entry which is preliminary data.</text>
</comment>
<sequence length="77" mass="8224">MVRGLLDRLGFDSVDAGPLVDSWRFEPEAAAYTQVYLADPNTPADQIMEAPAAPASTARLVSALEAATRVSVADRTF</sequence>
<proteinExistence type="predicted"/>
<keyword evidence="2" id="KW-1185">Reference proteome</keyword>
<gene>
    <name evidence="1" type="ORF">GCM10023168_35530</name>
</gene>
<reference evidence="2" key="1">
    <citation type="journal article" date="2019" name="Int. J. Syst. Evol. Microbiol.">
        <title>The Global Catalogue of Microorganisms (GCM) 10K type strain sequencing project: providing services to taxonomists for standard genome sequencing and annotation.</title>
        <authorList>
            <consortium name="The Broad Institute Genomics Platform"/>
            <consortium name="The Broad Institute Genome Sequencing Center for Infectious Disease"/>
            <person name="Wu L."/>
            <person name="Ma J."/>
        </authorList>
    </citation>
    <scope>NUCLEOTIDE SEQUENCE [LARGE SCALE GENOMIC DNA]</scope>
    <source>
        <strain evidence="2">JCM 17809</strain>
    </source>
</reference>
<name>A0ABP8KQZ0_9MICO</name>
<organism evidence="1 2">
    <name type="scientific">Fodinibacter luteus</name>
    <dbReference type="NCBI Taxonomy" id="552064"/>
    <lineage>
        <taxon>Bacteria</taxon>
        <taxon>Bacillati</taxon>
        <taxon>Actinomycetota</taxon>
        <taxon>Actinomycetes</taxon>
        <taxon>Micrococcales</taxon>
        <taxon>Intrasporangiaceae</taxon>
        <taxon>Fodinibacter (ex Wang et al. 2009)</taxon>
    </lineage>
</organism>
<dbReference type="Proteomes" id="UP001500945">
    <property type="component" value="Unassembled WGS sequence"/>
</dbReference>
<evidence type="ECO:0000313" key="1">
    <source>
        <dbReference type="EMBL" id="GAA4413072.1"/>
    </source>
</evidence>
<protein>
    <submittedName>
        <fullName evidence="1">Uncharacterized protein</fullName>
    </submittedName>
</protein>